<dbReference type="PANTHER" id="PTHR43531:SF11">
    <property type="entry name" value="METHYL-ACCEPTING CHEMOTAXIS PROTEIN 3"/>
    <property type="match status" value="1"/>
</dbReference>
<dbReference type="GO" id="GO:0007165">
    <property type="term" value="P:signal transduction"/>
    <property type="evidence" value="ECO:0007669"/>
    <property type="project" value="UniProtKB-KW"/>
</dbReference>
<evidence type="ECO:0000259" key="5">
    <source>
        <dbReference type="PROSITE" id="PS50111"/>
    </source>
</evidence>
<dbReference type="KEGG" id="euz:DVS28_a4136"/>
<evidence type="ECO:0000256" key="1">
    <source>
        <dbReference type="ARBA" id="ARBA00022500"/>
    </source>
</evidence>
<sequence>MPTAFDRLGFRSKLLSLVALPLVGMLVFAGSSALEHRQRAADAQHTGTIVELASVTGSLVHQLQLERGLTSMLLAKSTPENLTALADQRIRTDASLADWTTFRTSLGDLVTRVAAEMATDDDGPSPASALAELPDLRADIDRGLVGSTDVVAGYGAPTSQLLASLVGAASTTADAALSREILAHVALLEAKEQADLERAELANVFSLGRFAAGQSRTVAAAIAAQDTHLKDFQRAASLRARTILEEARAHPSFATVAEMEDAAFRNARTGEFGVDAADWFDATTQRIDVLRSAEQALAEGLLADADAAGAAADRAFGVAVVAAIVLFAMTIGWCAMVVRRVTRQMTRTADALDRAAGALGPVTDHVRGAATRVSHEIAAVSTLVDHTTSSVDGVVSATTGLSAAVHDIARNAATAERRADEAMRTATATSTSVEALVESAAHVAAITEMIGRITEQTKLLALNATIEAARAGDAGRGFAVVASEVQALAAETADATGLIDERVGRIREAVEDMSALSRDVTATMSAVRDSQHAIASAVQQQAAASDGITRSLDGMSDRADQVTRGVLEVSAIVQQSLVAADRAGAAAAVVDAARAQLRAVVGGTRVGAAPARASRSAGALAPLPEPESILV</sequence>
<dbReference type="GO" id="GO:0006935">
    <property type="term" value="P:chemotaxis"/>
    <property type="evidence" value="ECO:0007669"/>
    <property type="project" value="UniProtKB-KW"/>
</dbReference>
<evidence type="ECO:0000313" key="7">
    <source>
        <dbReference type="Proteomes" id="UP000264006"/>
    </source>
</evidence>
<dbReference type="PROSITE" id="PS50111">
    <property type="entry name" value="CHEMOTAXIS_TRANSDUC_2"/>
    <property type="match status" value="1"/>
</dbReference>
<feature type="transmembrane region" description="Helical" evidence="4">
    <location>
        <begin position="315"/>
        <end position="338"/>
    </location>
</feature>
<dbReference type="AlphaFoldDB" id="A0A346Y2V6"/>
<keyword evidence="4" id="KW-0472">Membrane</keyword>
<dbReference type="InterPro" id="IPR013587">
    <property type="entry name" value="Nitrate/nitrite_sensing"/>
</dbReference>
<dbReference type="GO" id="GO:0005886">
    <property type="term" value="C:plasma membrane"/>
    <property type="evidence" value="ECO:0007669"/>
    <property type="project" value="TreeGrafter"/>
</dbReference>
<keyword evidence="3" id="KW-0807">Transducer</keyword>
<dbReference type="Pfam" id="PF00015">
    <property type="entry name" value="MCPsignal"/>
    <property type="match status" value="1"/>
</dbReference>
<dbReference type="InterPro" id="IPR051310">
    <property type="entry name" value="MCP_chemotaxis"/>
</dbReference>
<dbReference type="InterPro" id="IPR004089">
    <property type="entry name" value="MCPsignal_dom"/>
</dbReference>
<evidence type="ECO:0000256" key="4">
    <source>
        <dbReference type="SAM" id="Phobius"/>
    </source>
</evidence>
<keyword evidence="4" id="KW-0812">Transmembrane</keyword>
<keyword evidence="7" id="KW-1185">Reference proteome</keyword>
<feature type="domain" description="Methyl-accepting transducer" evidence="5">
    <location>
        <begin position="362"/>
        <end position="591"/>
    </location>
</feature>
<dbReference type="Gene3D" id="1.10.287.950">
    <property type="entry name" value="Methyl-accepting chemotaxis protein"/>
    <property type="match status" value="1"/>
</dbReference>
<evidence type="ECO:0000256" key="3">
    <source>
        <dbReference type="PROSITE-ProRule" id="PRU00284"/>
    </source>
</evidence>
<dbReference type="SMART" id="SM00283">
    <property type="entry name" value="MA"/>
    <property type="match status" value="1"/>
</dbReference>
<evidence type="ECO:0000256" key="2">
    <source>
        <dbReference type="ARBA" id="ARBA00029447"/>
    </source>
</evidence>
<dbReference type="Pfam" id="PF08376">
    <property type="entry name" value="NIT"/>
    <property type="match status" value="1"/>
</dbReference>
<proteinExistence type="inferred from homology"/>
<dbReference type="Proteomes" id="UP000264006">
    <property type="component" value="Chromosome"/>
</dbReference>
<evidence type="ECO:0000313" key="6">
    <source>
        <dbReference type="EMBL" id="AXV08803.1"/>
    </source>
</evidence>
<keyword evidence="1" id="KW-0145">Chemotaxis</keyword>
<comment type="similarity">
    <text evidence="2">Belongs to the methyl-accepting chemotaxis (MCP) protein family.</text>
</comment>
<name>A0A346Y2V6_9ACTN</name>
<accession>A0A346Y2V6</accession>
<organism evidence="6 7">
    <name type="scientific">Euzebya pacifica</name>
    <dbReference type="NCBI Taxonomy" id="1608957"/>
    <lineage>
        <taxon>Bacteria</taxon>
        <taxon>Bacillati</taxon>
        <taxon>Actinomycetota</taxon>
        <taxon>Nitriliruptoria</taxon>
        <taxon>Euzebyales</taxon>
    </lineage>
</organism>
<dbReference type="SUPFAM" id="SSF58104">
    <property type="entry name" value="Methyl-accepting chemotaxis protein (MCP) signaling domain"/>
    <property type="match status" value="1"/>
</dbReference>
<dbReference type="GO" id="GO:0004888">
    <property type="term" value="F:transmembrane signaling receptor activity"/>
    <property type="evidence" value="ECO:0007669"/>
    <property type="project" value="TreeGrafter"/>
</dbReference>
<dbReference type="PANTHER" id="PTHR43531">
    <property type="entry name" value="PROTEIN ICFG"/>
    <property type="match status" value="1"/>
</dbReference>
<keyword evidence="4" id="KW-1133">Transmembrane helix</keyword>
<protein>
    <submittedName>
        <fullName evidence="6">Methyl-accepting chemotaxis sensory transducer</fullName>
    </submittedName>
</protein>
<dbReference type="EMBL" id="CP031165">
    <property type="protein sequence ID" value="AXV08803.1"/>
    <property type="molecule type" value="Genomic_DNA"/>
</dbReference>
<dbReference type="RefSeq" id="WP_164710820.1">
    <property type="nucleotide sequence ID" value="NZ_CP031165.1"/>
</dbReference>
<reference evidence="6 7" key="1">
    <citation type="submission" date="2018-09" db="EMBL/GenBank/DDBJ databases">
        <title>Complete genome sequence of Euzebya sp. DY32-46 isolated from seawater of Pacific Ocean.</title>
        <authorList>
            <person name="Xu L."/>
            <person name="Wu Y.-H."/>
            <person name="Xu X.-W."/>
        </authorList>
    </citation>
    <scope>NUCLEOTIDE SEQUENCE [LARGE SCALE GENOMIC DNA]</scope>
    <source>
        <strain evidence="6 7">DY32-46</strain>
    </source>
</reference>
<gene>
    <name evidence="6" type="ORF">DVS28_a4136</name>
</gene>